<protein>
    <submittedName>
        <fullName evidence="1">Uncharacterized protein</fullName>
    </submittedName>
</protein>
<dbReference type="EMBL" id="SMAH01000004">
    <property type="protein sequence ID" value="TCS98790.1"/>
    <property type="molecule type" value="Genomic_DNA"/>
</dbReference>
<evidence type="ECO:0000313" key="3">
    <source>
        <dbReference type="Proteomes" id="UP000295536"/>
    </source>
</evidence>
<reference evidence="1 3" key="1">
    <citation type="submission" date="2019-03" db="EMBL/GenBank/DDBJ databases">
        <title>Genomic Encyclopedia of Type Strains, Phase IV (KMG-IV): sequencing the most valuable type-strain genomes for metagenomic binning, comparative biology and taxonomic classification.</title>
        <authorList>
            <person name="Goeker M."/>
        </authorList>
    </citation>
    <scope>NUCLEOTIDE SEQUENCE [LARGE SCALE GENOMIC DNA]</scope>
    <source>
        <strain evidence="1 3">DSM 12034</strain>
    </source>
</reference>
<comment type="caution">
    <text evidence="1">The sequence shown here is derived from an EMBL/GenBank/DDBJ whole genome shotgun (WGS) entry which is preliminary data.</text>
</comment>
<dbReference type="AlphaFoldDB" id="A0A4R3LGW0"/>
<evidence type="ECO:0000313" key="1">
    <source>
        <dbReference type="EMBL" id="TCS98790.1"/>
    </source>
</evidence>
<dbReference type="EMBL" id="VJNC01000013">
    <property type="protein sequence ID" value="TSE20285.1"/>
    <property type="molecule type" value="Genomic_DNA"/>
</dbReference>
<evidence type="ECO:0000313" key="4">
    <source>
        <dbReference type="Proteomes" id="UP000315577"/>
    </source>
</evidence>
<gene>
    <name evidence="1" type="ORF">EDC36_104214</name>
    <name evidence="2" type="ORF">Tigna_01916</name>
</gene>
<dbReference type="RefSeq" id="WP_165902813.1">
    <property type="nucleotide sequence ID" value="NZ_SMAH01000004.1"/>
</dbReference>
<sequence>MTLLTFRITLGRGPDARVLHVLARHVCDAIEIALATQTSPPCRLKAEAIGRVA</sequence>
<name>A0A4R3LGW0_9BURK</name>
<accession>A0A4R3LGW0</accession>
<evidence type="ECO:0000313" key="2">
    <source>
        <dbReference type="EMBL" id="TSE20285.1"/>
    </source>
</evidence>
<dbReference type="Proteomes" id="UP000295536">
    <property type="component" value="Unassembled WGS sequence"/>
</dbReference>
<keyword evidence="4" id="KW-1185">Reference proteome</keyword>
<organism evidence="1 3">
    <name type="scientific">Tepidimonas ignava</name>
    <dbReference type="NCBI Taxonomy" id="114249"/>
    <lineage>
        <taxon>Bacteria</taxon>
        <taxon>Pseudomonadati</taxon>
        <taxon>Pseudomonadota</taxon>
        <taxon>Betaproteobacteria</taxon>
        <taxon>Burkholderiales</taxon>
        <taxon>Tepidimonas</taxon>
    </lineage>
</organism>
<proteinExistence type="predicted"/>
<reference evidence="2 4" key="2">
    <citation type="submission" date="2019-07" db="EMBL/GenBank/DDBJ databases">
        <title>Tepidimonas ignava SPS-1037 draft genome.</title>
        <authorList>
            <person name="Da Costa M.S."/>
            <person name="Froufe H.J.C."/>
            <person name="Egas C."/>
            <person name="Albuquerque L."/>
        </authorList>
    </citation>
    <scope>NUCLEOTIDE SEQUENCE [LARGE SCALE GENOMIC DNA]</scope>
    <source>
        <strain evidence="2 4">SPS-1037</strain>
    </source>
</reference>
<dbReference type="Proteomes" id="UP000315577">
    <property type="component" value="Unassembled WGS sequence"/>
</dbReference>